<proteinExistence type="predicted"/>
<dbReference type="EMBL" id="CM037020">
    <property type="protein sequence ID" value="KAH7670935.1"/>
    <property type="molecule type" value="Genomic_DNA"/>
</dbReference>
<dbReference type="Proteomes" id="UP000827976">
    <property type="component" value="Chromosome 10"/>
</dbReference>
<protein>
    <submittedName>
        <fullName evidence="1">KAT8 regulatory NSL complex subunit 2 protein</fullName>
    </submittedName>
</protein>
<comment type="caution">
    <text evidence="1">The sequence shown here is derived from an EMBL/GenBank/DDBJ whole genome shotgun (WGS) entry which is preliminary data.</text>
</comment>
<evidence type="ECO:0000313" key="1">
    <source>
        <dbReference type="EMBL" id="KAH7670935.1"/>
    </source>
</evidence>
<sequence length="262" mass="29109">MKREPPADELPGSPRAIHDPESNPSPMEAVAGEEEDEALKMAVVLSREEVLRRRSRRLKQLERYYREQYWALMEELRVRHRDYYWEFGKSPFDGQKGENVVFAAGGEGSEEVAKDGAGGLGFGGGEGGKKGERERCGVSGCKVYAMPLTRFCHSHILLDGKQMLYKGCNCVIKSSAPNGQIYCGKPVLRAAIPSLCPVHFQKAQKHVSQALRKAGLNGPSTVRHAPKFHVILAEYVSQVQAKRRELLNSNGDNNGEKDEKIS</sequence>
<organism evidence="1 2">
    <name type="scientific">Dioscorea alata</name>
    <name type="common">Purple yam</name>
    <dbReference type="NCBI Taxonomy" id="55571"/>
    <lineage>
        <taxon>Eukaryota</taxon>
        <taxon>Viridiplantae</taxon>
        <taxon>Streptophyta</taxon>
        <taxon>Embryophyta</taxon>
        <taxon>Tracheophyta</taxon>
        <taxon>Spermatophyta</taxon>
        <taxon>Magnoliopsida</taxon>
        <taxon>Liliopsida</taxon>
        <taxon>Dioscoreales</taxon>
        <taxon>Dioscoreaceae</taxon>
        <taxon>Dioscorea</taxon>
    </lineage>
</organism>
<reference evidence="2" key="1">
    <citation type="journal article" date="2022" name="Nat. Commun.">
        <title>Chromosome evolution and the genetic basis of agronomically important traits in greater yam.</title>
        <authorList>
            <person name="Bredeson J.V."/>
            <person name="Lyons J.B."/>
            <person name="Oniyinde I.O."/>
            <person name="Okereke N.R."/>
            <person name="Kolade O."/>
            <person name="Nnabue I."/>
            <person name="Nwadili C.O."/>
            <person name="Hribova E."/>
            <person name="Parker M."/>
            <person name="Nwogha J."/>
            <person name="Shu S."/>
            <person name="Carlson J."/>
            <person name="Kariba R."/>
            <person name="Muthemba S."/>
            <person name="Knop K."/>
            <person name="Barton G.J."/>
            <person name="Sherwood A.V."/>
            <person name="Lopez-Montes A."/>
            <person name="Asiedu R."/>
            <person name="Jamnadass R."/>
            <person name="Muchugi A."/>
            <person name="Goodstein D."/>
            <person name="Egesi C.N."/>
            <person name="Featherston J."/>
            <person name="Asfaw A."/>
            <person name="Simpson G.G."/>
            <person name="Dolezel J."/>
            <person name="Hendre P.S."/>
            <person name="Van Deynze A."/>
            <person name="Kumar P.L."/>
            <person name="Obidiegwu J.E."/>
            <person name="Bhattacharjee R."/>
            <person name="Rokhsar D.S."/>
        </authorList>
    </citation>
    <scope>NUCLEOTIDE SEQUENCE [LARGE SCALE GENOMIC DNA]</scope>
    <source>
        <strain evidence="2">cv. TDa95/00328</strain>
    </source>
</reference>
<accession>A0ACB7VBE5</accession>
<gene>
    <name evidence="1" type="ORF">IHE45_10G061100</name>
</gene>
<evidence type="ECO:0000313" key="2">
    <source>
        <dbReference type="Proteomes" id="UP000827976"/>
    </source>
</evidence>
<name>A0ACB7VBE5_DIOAL</name>
<keyword evidence="2" id="KW-1185">Reference proteome</keyword>